<dbReference type="PANTHER" id="PTHR39953">
    <property type="entry name" value="RE54151P"/>
    <property type="match status" value="1"/>
</dbReference>
<dbReference type="OrthoDB" id="261614at2759"/>
<organism evidence="1 2">
    <name type="scientific">Ceutorhynchus assimilis</name>
    <name type="common">cabbage seed weevil</name>
    <dbReference type="NCBI Taxonomy" id="467358"/>
    <lineage>
        <taxon>Eukaryota</taxon>
        <taxon>Metazoa</taxon>
        <taxon>Ecdysozoa</taxon>
        <taxon>Arthropoda</taxon>
        <taxon>Hexapoda</taxon>
        <taxon>Insecta</taxon>
        <taxon>Pterygota</taxon>
        <taxon>Neoptera</taxon>
        <taxon>Endopterygota</taxon>
        <taxon>Coleoptera</taxon>
        <taxon>Polyphaga</taxon>
        <taxon>Cucujiformia</taxon>
        <taxon>Curculionidae</taxon>
        <taxon>Ceutorhynchinae</taxon>
        <taxon>Ceutorhynchus</taxon>
    </lineage>
</organism>
<evidence type="ECO:0000313" key="1">
    <source>
        <dbReference type="EMBL" id="CAG9768249.1"/>
    </source>
</evidence>
<keyword evidence="2" id="KW-1185">Reference proteome</keyword>
<dbReference type="PANTHER" id="PTHR39953:SF1">
    <property type="entry name" value="RE54151P"/>
    <property type="match status" value="1"/>
</dbReference>
<accession>A0A9N9QJU5</accession>
<sequence length="184" mass="20943">MTESYCKGQSDNLPRIDSFMVVTFLQNNPCFTLAEIKGVKAGSAGREQYGDAAIRYVQLKRNCSKCISKCKICPEYKLRNKQYSVELVVDEELETMESVQCMDCAASAGSCKHAIAFLMWLHRRSEEPASTSVTNYWKKSSLSKVGASLKYVKTNNFRSKKHEIENVPSQFFATFCAKRNFFQH</sequence>
<protein>
    <recommendedName>
        <fullName evidence="3">SWIM-type domain-containing protein</fullName>
    </recommendedName>
</protein>
<dbReference type="EMBL" id="OU892280">
    <property type="protein sequence ID" value="CAG9768249.1"/>
    <property type="molecule type" value="Genomic_DNA"/>
</dbReference>
<dbReference type="Proteomes" id="UP001152799">
    <property type="component" value="Chromosome 4"/>
</dbReference>
<dbReference type="AlphaFoldDB" id="A0A9N9QJU5"/>
<reference evidence="1" key="1">
    <citation type="submission" date="2022-01" db="EMBL/GenBank/DDBJ databases">
        <authorList>
            <person name="King R."/>
        </authorList>
    </citation>
    <scope>NUCLEOTIDE SEQUENCE</scope>
</reference>
<gene>
    <name evidence="1" type="ORF">CEUTPL_LOCUS8796</name>
</gene>
<name>A0A9N9QJU5_9CUCU</name>
<evidence type="ECO:0000313" key="2">
    <source>
        <dbReference type="Proteomes" id="UP001152799"/>
    </source>
</evidence>
<evidence type="ECO:0008006" key="3">
    <source>
        <dbReference type="Google" id="ProtNLM"/>
    </source>
</evidence>
<proteinExistence type="predicted"/>